<keyword evidence="3" id="KW-0812">Transmembrane</keyword>
<accession>A0A0U2JIB2</accession>
<keyword evidence="6" id="KW-1185">Reference proteome</keyword>
<dbReference type="PANTHER" id="PTHR36842">
    <property type="entry name" value="PROTEIN TOLB HOMOLOG"/>
    <property type="match status" value="1"/>
</dbReference>
<keyword evidence="3" id="KW-0472">Membrane</keyword>
<dbReference type="SUPFAM" id="SSF46894">
    <property type="entry name" value="C-terminal effector domain of the bipartite response regulators"/>
    <property type="match status" value="1"/>
</dbReference>
<dbReference type="Pfam" id="PF00486">
    <property type="entry name" value="Trans_reg_C"/>
    <property type="match status" value="1"/>
</dbReference>
<dbReference type="PROSITE" id="PS51755">
    <property type="entry name" value="OMPR_PHOB"/>
    <property type="match status" value="1"/>
</dbReference>
<evidence type="ECO:0000313" key="6">
    <source>
        <dbReference type="Proteomes" id="UP000068447"/>
    </source>
</evidence>
<dbReference type="Gene3D" id="2.120.10.30">
    <property type="entry name" value="TolB, C-terminal domain"/>
    <property type="match status" value="2"/>
</dbReference>
<reference evidence="5 6" key="1">
    <citation type="submission" date="2015-12" db="EMBL/GenBank/DDBJ databases">
        <title>Complete genome of Lacimicrobium alkaliphilum KCTC 32984.</title>
        <authorList>
            <person name="Kim S.-G."/>
            <person name="Lee Y.-J."/>
        </authorList>
    </citation>
    <scope>NUCLEOTIDE SEQUENCE [LARGE SCALE GENOMIC DNA]</scope>
    <source>
        <strain evidence="5 6">YelD216</strain>
    </source>
</reference>
<dbReference type="EMBL" id="CP013650">
    <property type="protein sequence ID" value="ALS97286.1"/>
    <property type="molecule type" value="Genomic_DNA"/>
</dbReference>
<feature type="transmembrane region" description="Helical" evidence="3">
    <location>
        <begin position="123"/>
        <end position="141"/>
    </location>
</feature>
<keyword evidence="1 2" id="KW-0238">DNA-binding</keyword>
<evidence type="ECO:0000256" key="1">
    <source>
        <dbReference type="ARBA" id="ARBA00023125"/>
    </source>
</evidence>
<dbReference type="InterPro" id="IPR001867">
    <property type="entry name" value="OmpR/PhoB-type_DNA-bd"/>
</dbReference>
<dbReference type="GO" id="GO:0003677">
    <property type="term" value="F:DNA binding"/>
    <property type="evidence" value="ECO:0007669"/>
    <property type="project" value="UniProtKB-UniRule"/>
</dbReference>
<dbReference type="InterPro" id="IPR016032">
    <property type="entry name" value="Sig_transdc_resp-reg_C-effctor"/>
</dbReference>
<keyword evidence="3" id="KW-1133">Transmembrane helix</keyword>
<dbReference type="KEGG" id="lal:AT746_02700"/>
<dbReference type="SMART" id="SM00862">
    <property type="entry name" value="Trans_reg_C"/>
    <property type="match status" value="1"/>
</dbReference>
<dbReference type="CDD" id="cd00383">
    <property type="entry name" value="trans_reg_C"/>
    <property type="match status" value="1"/>
</dbReference>
<evidence type="ECO:0000256" key="2">
    <source>
        <dbReference type="PROSITE-ProRule" id="PRU01091"/>
    </source>
</evidence>
<dbReference type="Gene3D" id="1.10.10.10">
    <property type="entry name" value="Winged helix-like DNA-binding domain superfamily/Winged helix DNA-binding domain"/>
    <property type="match status" value="1"/>
</dbReference>
<evidence type="ECO:0000313" key="5">
    <source>
        <dbReference type="EMBL" id="ALS97286.1"/>
    </source>
</evidence>
<dbReference type="InterPro" id="IPR011042">
    <property type="entry name" value="6-blade_b-propeller_TolB-like"/>
</dbReference>
<feature type="DNA-binding region" description="OmpR/PhoB-type" evidence="2">
    <location>
        <begin position="2"/>
        <end position="102"/>
    </location>
</feature>
<dbReference type="SUPFAM" id="SSF82171">
    <property type="entry name" value="DPP6 N-terminal domain-like"/>
    <property type="match status" value="1"/>
</dbReference>
<name>A0A0U2JIB2_9ALTE</name>
<dbReference type="AlphaFoldDB" id="A0A0U2JIB2"/>
<dbReference type="InterPro" id="IPR024977">
    <property type="entry name" value="Apc4-like_WD40_dom"/>
</dbReference>
<protein>
    <recommendedName>
        <fullName evidence="4">OmpR/PhoB-type domain-containing protein</fullName>
    </recommendedName>
</protein>
<proteinExistence type="predicted"/>
<dbReference type="Pfam" id="PF12894">
    <property type="entry name" value="ANAPC4_WD40"/>
    <property type="match status" value="1"/>
</dbReference>
<sequence length="661" mass="74102">MNQTYRLNDWYVFPQQSELAVAPDGQKIQLESQLMALLSYLVAHPDQIVTRDQLAEALWSGMVVEDNTISKAVTRLRQVLGDDSRAPTFIRTIPKRGYRLIARVEPVHQVVTGRQRTLSAARLSSILICAIGLLLLAWLIVRPSPPTLYQSQLLTSLQGLEINPSFSLDGHQFAFIHKTAQTNQLMVNRDNRPVAIRKLDADASFPQWSPTADSLLIAAPKSCEILLLERPGLPEMAQRSWPQCTTLMLPVLWQTDGSGFYFVHDNQLFRQSLATLIPDPMPQVALEGSLRWFDVSARGDRIALLYVDTRGHSLIRIKHLDSGQLIKEMSLTYTISAVHWHAQGDSLMHVSEHPSQQVIRHFLNGRQRVVSSAEFGYLDQVVPIGSSQALAVTSHYVNRNLTVWDNEMTPLAVNSSTPDYLGILSSQTDQLAFASKRSGSAQIWLRDTNNSVRQISQFEPGLYIYDLAWSPDNAFLLVNASQSLFVIDVDNGETVRLFSSDKQISSLGWLDKDQIFYISGNEANSGLFTRPVHGSEPTLLAERIAQAAYITDTDQWYVRPSGQDGIYAGNTPELADNLVYQSSPGRLKSWQVDGQQLYTAELDKNDRQLVFYRIEEGLAKRLYQQAADSVYAQFRVAGKNKLILTTITTNEANIVGLYPVQ</sequence>
<dbReference type="InterPro" id="IPR036388">
    <property type="entry name" value="WH-like_DNA-bd_sf"/>
</dbReference>
<gene>
    <name evidence="5" type="ORF">AT746_02700</name>
</gene>
<evidence type="ECO:0000256" key="3">
    <source>
        <dbReference type="SAM" id="Phobius"/>
    </source>
</evidence>
<dbReference type="GO" id="GO:0006355">
    <property type="term" value="P:regulation of DNA-templated transcription"/>
    <property type="evidence" value="ECO:0007669"/>
    <property type="project" value="InterPro"/>
</dbReference>
<feature type="domain" description="OmpR/PhoB-type" evidence="4">
    <location>
        <begin position="2"/>
        <end position="102"/>
    </location>
</feature>
<dbReference type="PANTHER" id="PTHR36842:SF1">
    <property type="entry name" value="PROTEIN TOLB"/>
    <property type="match status" value="1"/>
</dbReference>
<dbReference type="GO" id="GO:0000160">
    <property type="term" value="P:phosphorelay signal transduction system"/>
    <property type="evidence" value="ECO:0007669"/>
    <property type="project" value="InterPro"/>
</dbReference>
<organism evidence="5 6">
    <name type="scientific">Lacimicrobium alkaliphilum</name>
    <dbReference type="NCBI Taxonomy" id="1526571"/>
    <lineage>
        <taxon>Bacteria</taxon>
        <taxon>Pseudomonadati</taxon>
        <taxon>Pseudomonadota</taxon>
        <taxon>Gammaproteobacteria</taxon>
        <taxon>Alteromonadales</taxon>
        <taxon>Alteromonadaceae</taxon>
        <taxon>Lacimicrobium</taxon>
    </lineage>
</organism>
<evidence type="ECO:0000259" key="4">
    <source>
        <dbReference type="PROSITE" id="PS51755"/>
    </source>
</evidence>
<dbReference type="STRING" id="1526571.AT746_02700"/>
<dbReference type="Proteomes" id="UP000068447">
    <property type="component" value="Chromosome"/>
</dbReference>